<evidence type="ECO:0000256" key="1">
    <source>
        <dbReference type="SAM" id="MobiDB-lite"/>
    </source>
</evidence>
<feature type="compositionally biased region" description="Polar residues" evidence="1">
    <location>
        <begin position="1"/>
        <end position="23"/>
    </location>
</feature>
<comment type="caution">
    <text evidence="2">The sequence shown here is derived from an EMBL/GenBank/DDBJ whole genome shotgun (WGS) entry which is preliminary data.</text>
</comment>
<feature type="region of interest" description="Disordered" evidence="1">
    <location>
        <begin position="1"/>
        <end position="39"/>
    </location>
</feature>
<keyword evidence="3" id="KW-1185">Reference proteome</keyword>
<gene>
    <name evidence="2" type="ORF">P691DRAFT_616856</name>
</gene>
<organism evidence="2 3">
    <name type="scientific">Macrolepiota fuliginosa MF-IS2</name>
    <dbReference type="NCBI Taxonomy" id="1400762"/>
    <lineage>
        <taxon>Eukaryota</taxon>
        <taxon>Fungi</taxon>
        <taxon>Dikarya</taxon>
        <taxon>Basidiomycota</taxon>
        <taxon>Agaricomycotina</taxon>
        <taxon>Agaricomycetes</taxon>
        <taxon>Agaricomycetidae</taxon>
        <taxon>Agaricales</taxon>
        <taxon>Agaricineae</taxon>
        <taxon>Agaricaceae</taxon>
        <taxon>Macrolepiota</taxon>
    </lineage>
</organism>
<feature type="non-terminal residue" evidence="2">
    <location>
        <position position="91"/>
    </location>
</feature>
<dbReference type="AlphaFoldDB" id="A0A9P5XHQ5"/>
<dbReference type="OrthoDB" id="2500073at2759"/>
<name>A0A9P5XHQ5_9AGAR</name>
<dbReference type="EMBL" id="MU151083">
    <property type="protein sequence ID" value="KAF9451593.1"/>
    <property type="molecule type" value="Genomic_DNA"/>
</dbReference>
<evidence type="ECO:0000313" key="3">
    <source>
        <dbReference type="Proteomes" id="UP000807342"/>
    </source>
</evidence>
<accession>A0A9P5XHQ5</accession>
<reference evidence="2" key="1">
    <citation type="submission" date="2020-11" db="EMBL/GenBank/DDBJ databases">
        <authorList>
            <consortium name="DOE Joint Genome Institute"/>
            <person name="Ahrendt S."/>
            <person name="Riley R."/>
            <person name="Andreopoulos W."/>
            <person name="Labutti K."/>
            <person name="Pangilinan J."/>
            <person name="Ruiz-Duenas F.J."/>
            <person name="Barrasa J.M."/>
            <person name="Sanchez-Garcia M."/>
            <person name="Camarero S."/>
            <person name="Miyauchi S."/>
            <person name="Serrano A."/>
            <person name="Linde D."/>
            <person name="Babiker R."/>
            <person name="Drula E."/>
            <person name="Ayuso-Fernandez I."/>
            <person name="Pacheco R."/>
            <person name="Padilla G."/>
            <person name="Ferreira P."/>
            <person name="Barriuso J."/>
            <person name="Kellner H."/>
            <person name="Castanera R."/>
            <person name="Alfaro M."/>
            <person name="Ramirez L."/>
            <person name="Pisabarro A.G."/>
            <person name="Kuo A."/>
            <person name="Tritt A."/>
            <person name="Lipzen A."/>
            <person name="He G."/>
            <person name="Yan M."/>
            <person name="Ng V."/>
            <person name="Cullen D."/>
            <person name="Martin F."/>
            <person name="Rosso M.-N."/>
            <person name="Henrissat B."/>
            <person name="Hibbett D."/>
            <person name="Martinez A.T."/>
            <person name="Grigoriev I.V."/>
        </authorList>
    </citation>
    <scope>NUCLEOTIDE SEQUENCE</scope>
    <source>
        <strain evidence="2">MF-IS2</strain>
    </source>
</reference>
<feature type="non-terminal residue" evidence="2">
    <location>
        <position position="1"/>
    </location>
</feature>
<proteinExistence type="predicted"/>
<dbReference type="Proteomes" id="UP000807342">
    <property type="component" value="Unassembled WGS sequence"/>
</dbReference>
<sequence>LTTLTRHNDMSTVSSGTDSNKPASNDAYPEQRHAGKVGYGPNYNVGASFLDKVVGLTEELHGKIAHRPELVKEGRDKISGEAKRRKVLGMD</sequence>
<evidence type="ECO:0000313" key="2">
    <source>
        <dbReference type="EMBL" id="KAF9451593.1"/>
    </source>
</evidence>
<protein>
    <submittedName>
        <fullName evidence="2">Uncharacterized protein</fullName>
    </submittedName>
</protein>